<dbReference type="OrthoDB" id="2107880at2759"/>
<dbReference type="PANTHER" id="PTHR28250">
    <property type="entry name" value="CYTOCHROME B PRE-MRNA-PROCESSING PROTEIN 6"/>
    <property type="match status" value="1"/>
</dbReference>
<comment type="caution">
    <text evidence="1">The sequence shown here is derived from an EMBL/GenBank/DDBJ whole genome shotgun (WGS) entry which is preliminary data.</text>
</comment>
<reference evidence="1 2" key="1">
    <citation type="submission" date="2017-03" db="EMBL/GenBank/DDBJ databases">
        <title>Genomes of endolithic fungi from Antarctica.</title>
        <authorList>
            <person name="Coleine C."/>
            <person name="Masonjones S."/>
            <person name="Stajich J.E."/>
        </authorList>
    </citation>
    <scope>NUCLEOTIDE SEQUENCE [LARGE SCALE GENOMIC DNA]</scope>
    <source>
        <strain evidence="1 2">CCFEE 5187</strain>
    </source>
</reference>
<evidence type="ECO:0000313" key="1">
    <source>
        <dbReference type="EMBL" id="TKA75823.1"/>
    </source>
</evidence>
<keyword evidence="2" id="KW-1185">Reference proteome</keyword>
<organism evidence="1 2">
    <name type="scientific">Cryomyces minteri</name>
    <dbReference type="NCBI Taxonomy" id="331657"/>
    <lineage>
        <taxon>Eukaryota</taxon>
        <taxon>Fungi</taxon>
        <taxon>Dikarya</taxon>
        <taxon>Ascomycota</taxon>
        <taxon>Pezizomycotina</taxon>
        <taxon>Dothideomycetes</taxon>
        <taxon>Dothideomycetes incertae sedis</taxon>
        <taxon>Cryomyces</taxon>
    </lineage>
</organism>
<dbReference type="Proteomes" id="UP000308768">
    <property type="component" value="Unassembled WGS sequence"/>
</dbReference>
<gene>
    <name evidence="1" type="ORF">B0A49_03545</name>
</gene>
<proteinExistence type="predicted"/>
<evidence type="ECO:0000313" key="2">
    <source>
        <dbReference type="Proteomes" id="UP000308768"/>
    </source>
</evidence>
<dbReference type="STRING" id="331657.A0A4U0XKA7"/>
<protein>
    <submittedName>
        <fullName evidence="1">Uncharacterized protein</fullName>
    </submittedName>
</protein>
<dbReference type="InterPro" id="IPR037653">
    <property type="entry name" value="Cbp6"/>
</dbReference>
<dbReference type="PANTHER" id="PTHR28250:SF1">
    <property type="entry name" value="CYTOCHROME B PRE-MRNA-PROCESSING PROTEIN 6"/>
    <property type="match status" value="1"/>
</dbReference>
<dbReference type="EMBL" id="NAJN01000270">
    <property type="protein sequence ID" value="TKA75823.1"/>
    <property type="molecule type" value="Genomic_DNA"/>
</dbReference>
<name>A0A4U0XKA7_9PEZI</name>
<dbReference type="AlphaFoldDB" id="A0A4U0XKA7"/>
<dbReference type="Pfam" id="PF20180">
    <property type="entry name" value="UQCC2_CBP6"/>
    <property type="match status" value="1"/>
</dbReference>
<accession>A0A4U0XKA7</accession>
<sequence>MATFKMSREAVSKHYSRILTLWPKDPLRPEVSFEPLLRKRVADKTTGPEQGRQINALYSLLDNRYTKKYPVSPRMMSPASNPAYYTNLAAELQQAPGRSWFERYVNKWKGFLRFS</sequence>
<dbReference type="GO" id="GO:0034551">
    <property type="term" value="P:mitochondrial respiratory chain complex III assembly"/>
    <property type="evidence" value="ECO:0007669"/>
    <property type="project" value="TreeGrafter"/>
</dbReference>
<dbReference type="GO" id="GO:0061671">
    <property type="term" value="C:Cbp3p-Cbp6 complex"/>
    <property type="evidence" value="ECO:0007669"/>
    <property type="project" value="InterPro"/>
</dbReference>
<dbReference type="GO" id="GO:0043022">
    <property type="term" value="F:ribosome binding"/>
    <property type="evidence" value="ECO:0007669"/>
    <property type="project" value="InterPro"/>
</dbReference>